<keyword evidence="8" id="KW-1185">Reference proteome</keyword>
<evidence type="ECO:0000313" key="7">
    <source>
        <dbReference type="EMBL" id="KMZ60080.1"/>
    </source>
</evidence>
<dbReference type="PANTHER" id="PTHR33077">
    <property type="entry name" value="PROTEIN TIFY 4A-RELATED-RELATED"/>
    <property type="match status" value="1"/>
</dbReference>
<protein>
    <recommendedName>
        <fullName evidence="4">Protein TIFY</fullName>
    </recommendedName>
    <alternativeName>
        <fullName evidence="4">Jasmonate ZIM domain-containing protein</fullName>
    </alternativeName>
</protein>
<dbReference type="InterPro" id="IPR040390">
    <property type="entry name" value="TIFY/JAZ"/>
</dbReference>
<evidence type="ECO:0000313" key="8">
    <source>
        <dbReference type="Proteomes" id="UP000036987"/>
    </source>
</evidence>
<comment type="similarity">
    <text evidence="1 4">Belongs to the TIFY/JAZ family.</text>
</comment>
<feature type="region of interest" description="Disordered" evidence="5">
    <location>
        <begin position="1"/>
        <end position="47"/>
    </location>
</feature>
<evidence type="ECO:0000256" key="5">
    <source>
        <dbReference type="SAM" id="MobiDB-lite"/>
    </source>
</evidence>
<dbReference type="PROSITE" id="PS51320">
    <property type="entry name" value="TIFY"/>
    <property type="match status" value="1"/>
</dbReference>
<evidence type="ECO:0000256" key="3">
    <source>
        <dbReference type="ARBA" id="ARBA00022843"/>
    </source>
</evidence>
<dbReference type="AlphaFoldDB" id="A0A0K9NVR6"/>
<feature type="region of interest" description="Disordered" evidence="5">
    <location>
        <begin position="142"/>
        <end position="219"/>
    </location>
</feature>
<comment type="domain">
    <text evidence="4">The jas domain is required for interaction with COI1.</text>
</comment>
<comment type="caution">
    <text evidence="7">The sequence shown here is derived from an EMBL/GenBank/DDBJ whole genome shotgun (WGS) entry which is preliminary data.</text>
</comment>
<evidence type="ECO:0000256" key="4">
    <source>
        <dbReference type="RuleBase" id="RU369065"/>
    </source>
</evidence>
<dbReference type="EMBL" id="LFYR01001640">
    <property type="protein sequence ID" value="KMZ60080.1"/>
    <property type="molecule type" value="Genomic_DNA"/>
</dbReference>
<dbReference type="SMART" id="SM00979">
    <property type="entry name" value="TIFY"/>
    <property type="match status" value="1"/>
</dbReference>
<dbReference type="InterPro" id="IPR010399">
    <property type="entry name" value="Tify_dom"/>
</dbReference>
<dbReference type="OrthoDB" id="649989at2759"/>
<dbReference type="GO" id="GO:0009611">
    <property type="term" value="P:response to wounding"/>
    <property type="evidence" value="ECO:0000318"/>
    <property type="project" value="GO_Central"/>
</dbReference>
<proteinExistence type="inferred from homology"/>
<dbReference type="Proteomes" id="UP000036987">
    <property type="component" value="Unassembled WGS sequence"/>
</dbReference>
<dbReference type="GO" id="GO:0005634">
    <property type="term" value="C:nucleus"/>
    <property type="evidence" value="ECO:0000318"/>
    <property type="project" value="GO_Central"/>
</dbReference>
<comment type="subcellular location">
    <subcellularLocation>
        <location evidence="4">Nucleus</location>
    </subcellularLocation>
</comment>
<comment type="function">
    <text evidence="4">Repressor of jasmonate responses.</text>
</comment>
<dbReference type="InterPro" id="IPR018467">
    <property type="entry name" value="CCT_CS"/>
</dbReference>
<reference evidence="8" key="1">
    <citation type="journal article" date="2016" name="Nature">
        <title>The genome of the seagrass Zostera marina reveals angiosperm adaptation to the sea.</title>
        <authorList>
            <person name="Olsen J.L."/>
            <person name="Rouze P."/>
            <person name="Verhelst B."/>
            <person name="Lin Y.-C."/>
            <person name="Bayer T."/>
            <person name="Collen J."/>
            <person name="Dattolo E."/>
            <person name="De Paoli E."/>
            <person name="Dittami S."/>
            <person name="Maumus F."/>
            <person name="Michel G."/>
            <person name="Kersting A."/>
            <person name="Lauritano C."/>
            <person name="Lohaus R."/>
            <person name="Toepel M."/>
            <person name="Tonon T."/>
            <person name="Vanneste K."/>
            <person name="Amirebrahimi M."/>
            <person name="Brakel J."/>
            <person name="Bostroem C."/>
            <person name="Chovatia M."/>
            <person name="Grimwood J."/>
            <person name="Jenkins J.W."/>
            <person name="Jueterbock A."/>
            <person name="Mraz A."/>
            <person name="Stam W.T."/>
            <person name="Tice H."/>
            <person name="Bornberg-Bauer E."/>
            <person name="Green P.J."/>
            <person name="Pearson G.A."/>
            <person name="Procaccini G."/>
            <person name="Duarte C.M."/>
            <person name="Schmutz J."/>
            <person name="Reusch T.B.H."/>
            <person name="Van de Peer Y."/>
        </authorList>
    </citation>
    <scope>NUCLEOTIDE SEQUENCE [LARGE SCALE GENOMIC DNA]</scope>
    <source>
        <strain evidence="8">cv. Finnish</strain>
    </source>
</reference>
<name>A0A0K9NVR6_ZOSMR</name>
<dbReference type="PANTHER" id="PTHR33077:SF61">
    <property type="entry name" value="PROTEIN TIFY 3A-RELATED"/>
    <property type="match status" value="1"/>
</dbReference>
<dbReference type="STRING" id="29655.A0A0K9NVR6"/>
<feature type="compositionally biased region" description="Polar residues" evidence="5">
    <location>
        <begin position="142"/>
        <end position="171"/>
    </location>
</feature>
<dbReference type="Pfam" id="PF06200">
    <property type="entry name" value="tify"/>
    <property type="match status" value="1"/>
</dbReference>
<evidence type="ECO:0000256" key="1">
    <source>
        <dbReference type="ARBA" id="ARBA00008614"/>
    </source>
</evidence>
<feature type="domain" description="Tify" evidence="6">
    <location>
        <begin position="94"/>
        <end position="129"/>
    </location>
</feature>
<accession>A0A0K9NVR6</accession>
<dbReference type="Pfam" id="PF09425">
    <property type="entry name" value="Jas_motif"/>
    <property type="match status" value="1"/>
</dbReference>
<evidence type="ECO:0000259" key="6">
    <source>
        <dbReference type="PROSITE" id="PS51320"/>
    </source>
</evidence>
<keyword evidence="3" id="KW-0832">Ubl conjugation</keyword>
<keyword evidence="2 4" id="KW-1184">Jasmonic acid signaling pathway</keyword>
<evidence type="ECO:0000256" key="2">
    <source>
        <dbReference type="ARBA" id="ARBA00022819"/>
    </source>
</evidence>
<gene>
    <name evidence="7" type="ORF">ZOSMA_60G00230</name>
</gene>
<dbReference type="GO" id="GO:0031347">
    <property type="term" value="P:regulation of defense response"/>
    <property type="evidence" value="ECO:0000318"/>
    <property type="project" value="GO_Central"/>
</dbReference>
<sequence>MIRPGLIKSKNTGQEDSRLHSNKQDKIVNSRKEGKKGLEEESESFDGVDLTDLMDQVEEIKVKEEVEQENNIKGQHHNGFRRSSGGILVPSIDPSQNQNQMTIFCDGSVCVFDNITPDKAQAIMLIAAATTAASRTQIMNMTTPQSSQSSNALPATPHSQSHPAEPTSLSKLQRDLPIARRNSLQRFLEKRRERKLVNKSPYTFKKEPDSPGQSLATQL</sequence>
<feature type="compositionally biased region" description="Basic and acidic residues" evidence="5">
    <location>
        <begin position="13"/>
        <end position="39"/>
    </location>
</feature>
<keyword evidence="4" id="KW-0539">Nucleus</keyword>
<organism evidence="7 8">
    <name type="scientific">Zostera marina</name>
    <name type="common">Eelgrass</name>
    <dbReference type="NCBI Taxonomy" id="29655"/>
    <lineage>
        <taxon>Eukaryota</taxon>
        <taxon>Viridiplantae</taxon>
        <taxon>Streptophyta</taxon>
        <taxon>Embryophyta</taxon>
        <taxon>Tracheophyta</taxon>
        <taxon>Spermatophyta</taxon>
        <taxon>Magnoliopsida</taxon>
        <taxon>Liliopsida</taxon>
        <taxon>Zosteraceae</taxon>
        <taxon>Zostera</taxon>
    </lineage>
</organism>
<dbReference type="GO" id="GO:2000022">
    <property type="term" value="P:regulation of jasmonic acid mediated signaling pathway"/>
    <property type="evidence" value="ECO:0000318"/>
    <property type="project" value="GO_Central"/>
</dbReference>